<reference evidence="2 3" key="1">
    <citation type="submission" date="2020-07" db="EMBL/GenBank/DDBJ databases">
        <title>Sequencing the genomes of 1000 actinobacteria strains.</title>
        <authorList>
            <person name="Klenk H.-P."/>
        </authorList>
    </citation>
    <scope>NUCLEOTIDE SEQUENCE [LARGE SCALE GENOMIC DNA]</scope>
    <source>
        <strain evidence="2 3">DSM 19970</strain>
    </source>
</reference>
<name>A0A7Y9ZDW9_9MICO</name>
<dbReference type="AlphaFoldDB" id="A0A7Y9ZDW9"/>
<evidence type="ECO:0000256" key="1">
    <source>
        <dbReference type="SAM" id="MobiDB-lite"/>
    </source>
</evidence>
<sequence>MSESTESEEQFQKATLALEAIAEETEHERGVHDGKKFVLPEGQHEIEPLKGPHHTPAE</sequence>
<dbReference type="RefSeq" id="WP_179398088.1">
    <property type="nucleotide sequence ID" value="NZ_BBRC01000002.1"/>
</dbReference>
<accession>A0A7Y9ZDW9</accession>
<protein>
    <submittedName>
        <fullName evidence="2">Uncharacterized protein</fullName>
    </submittedName>
</protein>
<evidence type="ECO:0000313" key="2">
    <source>
        <dbReference type="EMBL" id="NYI42205.1"/>
    </source>
</evidence>
<dbReference type="EMBL" id="JACBZO010000001">
    <property type="protein sequence ID" value="NYI42205.1"/>
    <property type="molecule type" value="Genomic_DNA"/>
</dbReference>
<evidence type="ECO:0000313" key="3">
    <source>
        <dbReference type="Proteomes" id="UP000547973"/>
    </source>
</evidence>
<keyword evidence="3" id="KW-1185">Reference proteome</keyword>
<feature type="region of interest" description="Disordered" evidence="1">
    <location>
        <begin position="24"/>
        <end position="58"/>
    </location>
</feature>
<proteinExistence type="predicted"/>
<gene>
    <name evidence="2" type="ORF">BKA03_002324</name>
</gene>
<comment type="caution">
    <text evidence="2">The sequence shown here is derived from an EMBL/GenBank/DDBJ whole genome shotgun (WGS) entry which is preliminary data.</text>
</comment>
<dbReference type="Proteomes" id="UP000547973">
    <property type="component" value="Unassembled WGS sequence"/>
</dbReference>
<organism evidence="2 3">
    <name type="scientific">Demequina lutea</name>
    <dbReference type="NCBI Taxonomy" id="431489"/>
    <lineage>
        <taxon>Bacteria</taxon>
        <taxon>Bacillati</taxon>
        <taxon>Actinomycetota</taxon>
        <taxon>Actinomycetes</taxon>
        <taxon>Micrococcales</taxon>
        <taxon>Demequinaceae</taxon>
        <taxon>Demequina</taxon>
    </lineage>
</organism>